<evidence type="ECO:0000256" key="8">
    <source>
        <dbReference type="ARBA" id="ARBA00022840"/>
    </source>
</evidence>
<dbReference type="HAMAP" id="MF_00046">
    <property type="entry name" value="MurC"/>
    <property type="match status" value="1"/>
</dbReference>
<feature type="binding site" evidence="14">
    <location>
        <begin position="120"/>
        <end position="126"/>
    </location>
    <ligand>
        <name>ATP</name>
        <dbReference type="ChEBI" id="CHEBI:30616"/>
    </ligand>
</feature>
<sequence>MPSFDPTVIHLAKNIHLVGVGGCGMSGIAKVLHEMGFKVSGSDQKEGPNTIRLKDLGVKIYIGHDGSQVRDSDIIVYTSAAASDNPEIIEAQSKGIPCLKRAEMLAWIMDQSNQRIAVAGTHGKTTTTAMIAKILEMNRLQPTFFIGCDMDYVDGNARLGGGNFVVAEADESDSSFLYYTPTVEVITNIEADHMEHFGSMETLLATFNKFIDRLSPKGKIVLDAGDRHNQELMARPGIDFITYGFETGFDYCAINQKYDSFSSNYTLLKKGERIGEVSLSVPGWQNILNSLAAVAVGELCGVDLPQISRALHSFVGARRRFSTVGDFKGILIIDDYAHHPTEIKATLSAARTGWPGRRIICIFQPHRFSRTLLLKDKFGSAFEDADKIIITDIYAASEQPIQGITGKTIADLLDQQKTTFVPKKELIAEGLVSELAPGDIVMTLGAGDIYTVGKEILTRLKMT</sequence>
<dbReference type="STRING" id="1802583.A2311_01970"/>
<accession>A0A1F4TM67</accession>
<dbReference type="GO" id="GO:0005737">
    <property type="term" value="C:cytoplasm"/>
    <property type="evidence" value="ECO:0007669"/>
    <property type="project" value="UniProtKB-SubCell"/>
</dbReference>
<keyword evidence="5 14" id="KW-0436">Ligase</keyword>
<dbReference type="InterPro" id="IPR005758">
    <property type="entry name" value="UDP-N-AcMur_Ala_ligase_MurC"/>
</dbReference>
<keyword evidence="7 14" id="KW-0547">Nucleotide-binding</keyword>
<dbReference type="GO" id="GO:0005524">
    <property type="term" value="F:ATP binding"/>
    <property type="evidence" value="ECO:0007669"/>
    <property type="project" value="UniProtKB-UniRule"/>
</dbReference>
<evidence type="ECO:0000256" key="10">
    <source>
        <dbReference type="ARBA" id="ARBA00022984"/>
    </source>
</evidence>
<keyword evidence="8 14" id="KW-0067">ATP-binding</keyword>
<comment type="function">
    <text evidence="14">Cell wall formation.</text>
</comment>
<reference evidence="18 19" key="1">
    <citation type="journal article" date="2016" name="Nat. Commun.">
        <title>Thousands of microbial genomes shed light on interconnected biogeochemical processes in an aquifer system.</title>
        <authorList>
            <person name="Anantharaman K."/>
            <person name="Brown C.T."/>
            <person name="Hug L.A."/>
            <person name="Sharon I."/>
            <person name="Castelle C.J."/>
            <person name="Probst A.J."/>
            <person name="Thomas B.C."/>
            <person name="Singh A."/>
            <person name="Wilkins M.J."/>
            <person name="Karaoz U."/>
            <person name="Brodie E.L."/>
            <person name="Williams K.H."/>
            <person name="Hubbard S.S."/>
            <person name="Banfield J.F."/>
        </authorList>
    </citation>
    <scope>NUCLEOTIDE SEQUENCE [LARGE SCALE GENOMIC DNA]</scope>
</reference>
<dbReference type="Gene3D" id="3.90.190.20">
    <property type="entry name" value="Mur ligase, C-terminal domain"/>
    <property type="match status" value="1"/>
</dbReference>
<evidence type="ECO:0000256" key="6">
    <source>
        <dbReference type="ARBA" id="ARBA00022618"/>
    </source>
</evidence>
<dbReference type="NCBIfam" id="TIGR01082">
    <property type="entry name" value="murC"/>
    <property type="match status" value="1"/>
</dbReference>
<dbReference type="Gene3D" id="3.40.1190.10">
    <property type="entry name" value="Mur-like, catalytic domain"/>
    <property type="match status" value="1"/>
</dbReference>
<dbReference type="Proteomes" id="UP000178951">
    <property type="component" value="Unassembled WGS sequence"/>
</dbReference>
<gene>
    <name evidence="14" type="primary">murC</name>
    <name evidence="18" type="ORF">A2311_01970</name>
</gene>
<dbReference type="AlphaFoldDB" id="A0A1F4TM67"/>
<dbReference type="Gene3D" id="3.40.50.720">
    <property type="entry name" value="NAD(P)-binding Rossmann-like Domain"/>
    <property type="match status" value="1"/>
</dbReference>
<evidence type="ECO:0000259" key="16">
    <source>
        <dbReference type="Pfam" id="PF02875"/>
    </source>
</evidence>
<comment type="similarity">
    <text evidence="14">Belongs to the MurCDEF family.</text>
</comment>
<evidence type="ECO:0000259" key="15">
    <source>
        <dbReference type="Pfam" id="PF01225"/>
    </source>
</evidence>
<dbReference type="PANTHER" id="PTHR43445:SF3">
    <property type="entry name" value="UDP-N-ACETYLMURAMATE--L-ALANINE LIGASE"/>
    <property type="match status" value="1"/>
</dbReference>
<keyword evidence="12 14" id="KW-0961">Cell wall biogenesis/degradation</keyword>
<evidence type="ECO:0000256" key="11">
    <source>
        <dbReference type="ARBA" id="ARBA00023306"/>
    </source>
</evidence>
<comment type="pathway">
    <text evidence="2 14">Cell wall biogenesis; peptidoglycan biosynthesis.</text>
</comment>
<dbReference type="Pfam" id="PF08245">
    <property type="entry name" value="Mur_ligase_M"/>
    <property type="match status" value="1"/>
</dbReference>
<keyword evidence="6 14" id="KW-0132">Cell division</keyword>
<dbReference type="InterPro" id="IPR004101">
    <property type="entry name" value="Mur_ligase_C"/>
</dbReference>
<evidence type="ECO:0000259" key="17">
    <source>
        <dbReference type="Pfam" id="PF08245"/>
    </source>
</evidence>
<feature type="domain" description="Mur ligase C-terminal" evidence="16">
    <location>
        <begin position="319"/>
        <end position="447"/>
    </location>
</feature>
<dbReference type="InterPro" id="IPR036565">
    <property type="entry name" value="Mur-like_cat_sf"/>
</dbReference>
<dbReference type="InterPro" id="IPR013221">
    <property type="entry name" value="Mur_ligase_cen"/>
</dbReference>
<dbReference type="SUPFAM" id="SSF51984">
    <property type="entry name" value="MurCD N-terminal domain"/>
    <property type="match status" value="1"/>
</dbReference>
<dbReference type="Pfam" id="PF02875">
    <property type="entry name" value="Mur_ligase_C"/>
    <property type="match status" value="1"/>
</dbReference>
<dbReference type="GO" id="GO:0071555">
    <property type="term" value="P:cell wall organization"/>
    <property type="evidence" value="ECO:0007669"/>
    <property type="project" value="UniProtKB-KW"/>
</dbReference>
<dbReference type="Pfam" id="PF01225">
    <property type="entry name" value="Mur_ligase"/>
    <property type="match status" value="1"/>
</dbReference>
<dbReference type="InterPro" id="IPR036615">
    <property type="entry name" value="Mur_ligase_C_dom_sf"/>
</dbReference>
<evidence type="ECO:0000256" key="2">
    <source>
        <dbReference type="ARBA" id="ARBA00004752"/>
    </source>
</evidence>
<dbReference type="SUPFAM" id="SSF53244">
    <property type="entry name" value="MurD-like peptide ligases, peptide-binding domain"/>
    <property type="match status" value="1"/>
</dbReference>
<dbReference type="EMBL" id="MEUF01000054">
    <property type="protein sequence ID" value="OGC33786.1"/>
    <property type="molecule type" value="Genomic_DNA"/>
</dbReference>
<dbReference type="UniPathway" id="UPA00219"/>
<evidence type="ECO:0000256" key="5">
    <source>
        <dbReference type="ARBA" id="ARBA00022598"/>
    </source>
</evidence>
<keyword evidence="9 14" id="KW-0133">Cell shape</keyword>
<proteinExistence type="inferred from homology"/>
<dbReference type="SUPFAM" id="SSF53623">
    <property type="entry name" value="MurD-like peptide ligases, catalytic domain"/>
    <property type="match status" value="1"/>
</dbReference>
<evidence type="ECO:0000256" key="13">
    <source>
        <dbReference type="ARBA" id="ARBA00047833"/>
    </source>
</evidence>
<comment type="caution">
    <text evidence="18">The sequence shown here is derived from an EMBL/GenBank/DDBJ whole genome shotgun (WGS) entry which is preliminary data.</text>
</comment>
<evidence type="ECO:0000256" key="3">
    <source>
        <dbReference type="ARBA" id="ARBA00012211"/>
    </source>
</evidence>
<dbReference type="GO" id="GO:0008360">
    <property type="term" value="P:regulation of cell shape"/>
    <property type="evidence" value="ECO:0007669"/>
    <property type="project" value="UniProtKB-KW"/>
</dbReference>
<evidence type="ECO:0000256" key="1">
    <source>
        <dbReference type="ARBA" id="ARBA00004496"/>
    </source>
</evidence>
<keyword evidence="11 14" id="KW-0131">Cell cycle</keyword>
<evidence type="ECO:0000313" key="19">
    <source>
        <dbReference type="Proteomes" id="UP000178951"/>
    </source>
</evidence>
<dbReference type="InterPro" id="IPR050061">
    <property type="entry name" value="MurCDEF_pg_biosynth"/>
</dbReference>
<feature type="domain" description="Mur ligase N-terminal catalytic" evidence="15">
    <location>
        <begin position="14"/>
        <end position="111"/>
    </location>
</feature>
<comment type="catalytic activity">
    <reaction evidence="13 14">
        <text>UDP-N-acetyl-alpha-D-muramate + L-alanine + ATP = UDP-N-acetyl-alpha-D-muramoyl-L-alanine + ADP + phosphate + H(+)</text>
        <dbReference type="Rhea" id="RHEA:23372"/>
        <dbReference type="ChEBI" id="CHEBI:15378"/>
        <dbReference type="ChEBI" id="CHEBI:30616"/>
        <dbReference type="ChEBI" id="CHEBI:43474"/>
        <dbReference type="ChEBI" id="CHEBI:57972"/>
        <dbReference type="ChEBI" id="CHEBI:70757"/>
        <dbReference type="ChEBI" id="CHEBI:83898"/>
        <dbReference type="ChEBI" id="CHEBI:456216"/>
        <dbReference type="EC" id="6.3.2.8"/>
    </reaction>
</comment>
<evidence type="ECO:0000256" key="14">
    <source>
        <dbReference type="HAMAP-Rule" id="MF_00046"/>
    </source>
</evidence>
<dbReference type="GO" id="GO:0008763">
    <property type="term" value="F:UDP-N-acetylmuramate-L-alanine ligase activity"/>
    <property type="evidence" value="ECO:0007669"/>
    <property type="project" value="UniProtKB-UniRule"/>
</dbReference>
<dbReference type="GO" id="GO:0051301">
    <property type="term" value="P:cell division"/>
    <property type="evidence" value="ECO:0007669"/>
    <property type="project" value="UniProtKB-KW"/>
</dbReference>
<evidence type="ECO:0000256" key="12">
    <source>
        <dbReference type="ARBA" id="ARBA00023316"/>
    </source>
</evidence>
<keyword evidence="10 14" id="KW-0573">Peptidoglycan synthesis</keyword>
<evidence type="ECO:0000256" key="7">
    <source>
        <dbReference type="ARBA" id="ARBA00022741"/>
    </source>
</evidence>
<name>A0A1F4TM67_UNCSA</name>
<evidence type="ECO:0000256" key="4">
    <source>
        <dbReference type="ARBA" id="ARBA00022490"/>
    </source>
</evidence>
<dbReference type="GO" id="GO:0009252">
    <property type="term" value="P:peptidoglycan biosynthetic process"/>
    <property type="evidence" value="ECO:0007669"/>
    <property type="project" value="UniProtKB-UniRule"/>
</dbReference>
<feature type="domain" description="Mur ligase central" evidence="17">
    <location>
        <begin position="118"/>
        <end position="296"/>
    </location>
</feature>
<dbReference type="EC" id="6.3.2.8" evidence="3 14"/>
<dbReference type="InterPro" id="IPR000713">
    <property type="entry name" value="Mur_ligase_N"/>
</dbReference>
<dbReference type="PANTHER" id="PTHR43445">
    <property type="entry name" value="UDP-N-ACETYLMURAMATE--L-ALANINE LIGASE-RELATED"/>
    <property type="match status" value="1"/>
</dbReference>
<evidence type="ECO:0000313" key="18">
    <source>
        <dbReference type="EMBL" id="OGC33786.1"/>
    </source>
</evidence>
<keyword evidence="4 14" id="KW-0963">Cytoplasm</keyword>
<organism evidence="18 19">
    <name type="scientific">candidate division WOR-1 bacterium RIFOXYB2_FULL_48_7</name>
    <dbReference type="NCBI Taxonomy" id="1802583"/>
    <lineage>
        <taxon>Bacteria</taxon>
        <taxon>Bacillati</taxon>
        <taxon>Saganbacteria</taxon>
    </lineage>
</organism>
<evidence type="ECO:0000256" key="9">
    <source>
        <dbReference type="ARBA" id="ARBA00022960"/>
    </source>
</evidence>
<protein>
    <recommendedName>
        <fullName evidence="3 14">UDP-N-acetylmuramate--L-alanine ligase</fullName>
        <ecNumber evidence="3 14">6.3.2.8</ecNumber>
    </recommendedName>
    <alternativeName>
        <fullName evidence="14">UDP-N-acetylmuramoyl-L-alanine synthetase</fullName>
    </alternativeName>
</protein>
<comment type="subcellular location">
    <subcellularLocation>
        <location evidence="1 14">Cytoplasm</location>
    </subcellularLocation>
</comment>